<dbReference type="SUPFAM" id="SSF50494">
    <property type="entry name" value="Trypsin-like serine proteases"/>
    <property type="match status" value="1"/>
</dbReference>
<keyword evidence="2" id="KW-0378">Hydrolase</keyword>
<dbReference type="GO" id="GO:0006508">
    <property type="term" value="P:proteolysis"/>
    <property type="evidence" value="ECO:0007669"/>
    <property type="project" value="UniProtKB-KW"/>
</dbReference>
<dbReference type="AlphaFoldDB" id="A0A9D1PXN0"/>
<dbReference type="Proteomes" id="UP000886752">
    <property type="component" value="Unassembled WGS sequence"/>
</dbReference>
<feature type="domain" description="PDZ" evidence="3">
    <location>
        <begin position="207"/>
        <end position="302"/>
    </location>
</feature>
<dbReference type="InterPro" id="IPR001940">
    <property type="entry name" value="Peptidase_S1C"/>
</dbReference>
<dbReference type="PROSITE" id="PS50106">
    <property type="entry name" value="PDZ"/>
    <property type="match status" value="2"/>
</dbReference>
<dbReference type="PANTHER" id="PTHR43343">
    <property type="entry name" value="PEPTIDASE S12"/>
    <property type="match status" value="1"/>
</dbReference>
<proteinExistence type="predicted"/>
<reference evidence="4" key="2">
    <citation type="submission" date="2021-04" db="EMBL/GenBank/DDBJ databases">
        <authorList>
            <person name="Gilroy R."/>
        </authorList>
    </citation>
    <scope>NUCLEOTIDE SEQUENCE</scope>
    <source>
        <strain evidence="4">ChiHecec2B26-446</strain>
    </source>
</reference>
<dbReference type="Gene3D" id="2.30.42.10">
    <property type="match status" value="2"/>
</dbReference>
<dbReference type="Pfam" id="PF13180">
    <property type="entry name" value="PDZ_2"/>
    <property type="match status" value="1"/>
</dbReference>
<dbReference type="InterPro" id="IPR001478">
    <property type="entry name" value="PDZ"/>
</dbReference>
<dbReference type="Pfam" id="PF13365">
    <property type="entry name" value="Trypsin_2"/>
    <property type="match status" value="1"/>
</dbReference>
<evidence type="ECO:0000256" key="2">
    <source>
        <dbReference type="ARBA" id="ARBA00022801"/>
    </source>
</evidence>
<dbReference type="InterPro" id="IPR036034">
    <property type="entry name" value="PDZ_sf"/>
</dbReference>
<protein>
    <submittedName>
        <fullName evidence="4">Trypsin-like peptidase domain-containing protein</fullName>
    </submittedName>
</protein>
<dbReference type="InterPro" id="IPR051201">
    <property type="entry name" value="Chloro_Bact_Ser_Proteases"/>
</dbReference>
<dbReference type="Gene3D" id="2.40.10.120">
    <property type="match status" value="1"/>
</dbReference>
<dbReference type="SUPFAM" id="SSF50156">
    <property type="entry name" value="PDZ domain-like"/>
    <property type="match status" value="2"/>
</dbReference>
<evidence type="ECO:0000313" key="4">
    <source>
        <dbReference type="EMBL" id="HIW01480.1"/>
    </source>
</evidence>
<keyword evidence="1" id="KW-0645">Protease</keyword>
<organism evidence="4 5">
    <name type="scientific">Candidatus Desulfovibrio intestinipullorum</name>
    <dbReference type="NCBI Taxonomy" id="2838536"/>
    <lineage>
        <taxon>Bacteria</taxon>
        <taxon>Pseudomonadati</taxon>
        <taxon>Thermodesulfobacteriota</taxon>
        <taxon>Desulfovibrionia</taxon>
        <taxon>Desulfovibrionales</taxon>
        <taxon>Desulfovibrionaceae</taxon>
        <taxon>Desulfovibrio</taxon>
    </lineage>
</organism>
<dbReference type="InterPro" id="IPR009003">
    <property type="entry name" value="Peptidase_S1_PA"/>
</dbReference>
<evidence type="ECO:0000256" key="1">
    <source>
        <dbReference type="ARBA" id="ARBA00022670"/>
    </source>
</evidence>
<dbReference type="PANTHER" id="PTHR43343:SF3">
    <property type="entry name" value="PROTEASE DO-LIKE 8, CHLOROPLASTIC"/>
    <property type="match status" value="1"/>
</dbReference>
<evidence type="ECO:0000259" key="3">
    <source>
        <dbReference type="PROSITE" id="PS50106"/>
    </source>
</evidence>
<evidence type="ECO:0000313" key="5">
    <source>
        <dbReference type="Proteomes" id="UP000886752"/>
    </source>
</evidence>
<comment type="caution">
    <text evidence="4">The sequence shown here is derived from an EMBL/GenBank/DDBJ whole genome shotgun (WGS) entry which is preliminary data.</text>
</comment>
<name>A0A9D1PXN0_9BACT</name>
<sequence>MVRVVRSASPAVVNITSTSVQGGRALSPLEQFFGDFGMPRRARKRVSLGSGVIVDGKRALVLTNSHVVQSGTDIQVRLNDGREFKARLRGADPDFDLAVLELEGARSLPSLPMGDSTDVQPGETVIAIGNPFGFTHTVTTGVVSALGRTIRSEGGIFTDLIQTDAAINPGNSGGPLINLDGSLIGINTAVYGKGWGIGFAIPINKARLVMDRLLDGRRPSPLWLGIQASDIDQRLAMEFGLMRPRGIVVSGIYQKTPAAGAGLEPGDVILSVNGTPITSRREFLHLLRNQVEGTTLTLEVQNLQTPDRTRQVQLVPQVFTDERALQIMERRWGFTVRRHRGAGVVLDTVDRHGPASFLRKGDILLGVSGAEVDSVPALAALFREERLSNSVLLLIERGGRAYYARLQME</sequence>
<accession>A0A9D1PXN0</accession>
<dbReference type="EMBL" id="DXHV01000082">
    <property type="protein sequence ID" value="HIW01480.1"/>
    <property type="molecule type" value="Genomic_DNA"/>
</dbReference>
<dbReference type="SMART" id="SM00228">
    <property type="entry name" value="PDZ"/>
    <property type="match status" value="2"/>
</dbReference>
<gene>
    <name evidence="4" type="ORF">H9894_09905</name>
</gene>
<dbReference type="PRINTS" id="PR00834">
    <property type="entry name" value="PROTEASES2C"/>
</dbReference>
<dbReference type="GO" id="GO:0004252">
    <property type="term" value="F:serine-type endopeptidase activity"/>
    <property type="evidence" value="ECO:0007669"/>
    <property type="project" value="InterPro"/>
</dbReference>
<reference evidence="4" key="1">
    <citation type="journal article" date="2021" name="PeerJ">
        <title>Extensive microbial diversity within the chicken gut microbiome revealed by metagenomics and culture.</title>
        <authorList>
            <person name="Gilroy R."/>
            <person name="Ravi A."/>
            <person name="Getino M."/>
            <person name="Pursley I."/>
            <person name="Horton D.L."/>
            <person name="Alikhan N.F."/>
            <person name="Baker D."/>
            <person name="Gharbi K."/>
            <person name="Hall N."/>
            <person name="Watson M."/>
            <person name="Adriaenssens E.M."/>
            <person name="Foster-Nyarko E."/>
            <person name="Jarju S."/>
            <person name="Secka A."/>
            <person name="Antonio M."/>
            <person name="Oren A."/>
            <person name="Chaudhuri R.R."/>
            <person name="La Ragione R."/>
            <person name="Hildebrand F."/>
            <person name="Pallen M.J."/>
        </authorList>
    </citation>
    <scope>NUCLEOTIDE SEQUENCE</scope>
    <source>
        <strain evidence="4">ChiHecec2B26-446</strain>
    </source>
</reference>
<feature type="domain" description="PDZ" evidence="3">
    <location>
        <begin position="333"/>
        <end position="399"/>
    </location>
</feature>